<dbReference type="InterPro" id="IPR008405">
    <property type="entry name" value="ApoL"/>
</dbReference>
<dbReference type="Gene3D" id="1.20.1170.10">
    <property type="match status" value="1"/>
</dbReference>
<comment type="caution">
    <text evidence="4">The sequence shown here is derived from an EMBL/GenBank/DDBJ whole genome shotgun (WGS) entry which is preliminary data.</text>
</comment>
<accession>A0ABT2CUD4</accession>
<keyword evidence="3" id="KW-0812">Transmembrane</keyword>
<dbReference type="NCBIfam" id="NF033928">
    <property type="entry name" value="alph_xenorhab_A"/>
    <property type="match status" value="1"/>
</dbReference>
<dbReference type="SUPFAM" id="SSF58100">
    <property type="entry name" value="Bacterial hemolysins"/>
    <property type="match status" value="1"/>
</dbReference>
<feature type="transmembrane region" description="Helical" evidence="3">
    <location>
        <begin position="241"/>
        <end position="260"/>
    </location>
</feature>
<proteinExistence type="predicted"/>
<reference evidence="4 5" key="1">
    <citation type="submission" date="2022-08" db="EMBL/GenBank/DDBJ databases">
        <title>Reclassification of Massilia species as members of the genera Telluria, Duganella, Pseudoduganella, Mokoshia gen. nov. and Zemynaea gen. nov. using orthogonal and non-orthogonal genome-based approaches.</title>
        <authorList>
            <person name="Bowman J.P."/>
        </authorList>
    </citation>
    <scope>NUCLEOTIDE SEQUENCE [LARGE SCALE GENOMIC DNA]</scope>
    <source>
        <strain evidence="4 5">JCM 31606</strain>
    </source>
</reference>
<dbReference type="RefSeq" id="WP_258810703.1">
    <property type="nucleotide sequence ID" value="NZ_JANUGU010000001.1"/>
</dbReference>
<keyword evidence="1" id="KW-0175">Coiled coil</keyword>
<feature type="compositionally biased region" description="Polar residues" evidence="2">
    <location>
        <begin position="1"/>
        <end position="10"/>
    </location>
</feature>
<keyword evidence="3" id="KW-0472">Membrane</keyword>
<keyword evidence="3" id="KW-1133">Transmembrane helix</keyword>
<dbReference type="CDD" id="cd22656">
    <property type="entry name" value="ClyA_Cry6Aa-like"/>
    <property type="match status" value="1"/>
</dbReference>
<name>A0ABT2CUD4_9BURK</name>
<feature type="region of interest" description="Disordered" evidence="2">
    <location>
        <begin position="1"/>
        <end position="26"/>
    </location>
</feature>
<protein>
    <submittedName>
        <fullName evidence="4">Alpha-xenorhabdolysin family binary toxin subunit A</fullName>
    </submittedName>
</protein>
<dbReference type="Pfam" id="PF05461">
    <property type="entry name" value="ApoL"/>
    <property type="match status" value="1"/>
</dbReference>
<evidence type="ECO:0000313" key="5">
    <source>
        <dbReference type="Proteomes" id="UP001204621"/>
    </source>
</evidence>
<feature type="coiled-coil region" evidence="1">
    <location>
        <begin position="178"/>
        <end position="237"/>
    </location>
</feature>
<keyword evidence="5" id="KW-1185">Reference proteome</keyword>
<evidence type="ECO:0000256" key="2">
    <source>
        <dbReference type="SAM" id="MobiDB-lite"/>
    </source>
</evidence>
<sequence>MSVTAANDASTIAPAPGMLTPSDPQSGQKSQFALFSDSWIELQGYVGAAVDLPISKGDFEQKYGAVSGSKTILGCIDAMKGVQAASTEFGDPRSLRAALIKNPGLLATKDAPSEIYTHTVWVGQRVHETSATIVSGYQSVLEGLTGLPPSEQVTNLKAYLFDQTMGPIPLSEKMSKEVSLLIQKIGRFEQKMNEYNEKLSAFTGSSSQMITDINTTIGSLTQKIADLEKSRDEAYKAWRDFTIAAVTTSVGCMLIGGLLAPFTGGVSLLVGGAAAIATGVGLGVKAAQCRAEYNAYCDLIQEQGEELQKKQRLRSDLGDFNTQMQRVGPAMSKFLKNLQTVQGVWVQMNSDMIAISQSINEGNVGNLPFLVKAKSKLAVDSWQAIDNSAKQFTVESLVDYTSLAFGDAMPANQPLAKAA</sequence>
<evidence type="ECO:0000256" key="1">
    <source>
        <dbReference type="SAM" id="Coils"/>
    </source>
</evidence>
<evidence type="ECO:0000313" key="4">
    <source>
        <dbReference type="EMBL" id="MCS0657564.1"/>
    </source>
</evidence>
<dbReference type="EMBL" id="JANUGU010000001">
    <property type="protein sequence ID" value="MCS0657564.1"/>
    <property type="molecule type" value="Genomic_DNA"/>
</dbReference>
<feature type="transmembrane region" description="Helical" evidence="3">
    <location>
        <begin position="266"/>
        <end position="284"/>
    </location>
</feature>
<dbReference type="Proteomes" id="UP001204621">
    <property type="component" value="Unassembled WGS sequence"/>
</dbReference>
<evidence type="ECO:0000256" key="3">
    <source>
        <dbReference type="SAM" id="Phobius"/>
    </source>
</evidence>
<organism evidence="4 5">
    <name type="scientific">Massilia terrae</name>
    <dbReference type="NCBI Taxonomy" id="1811224"/>
    <lineage>
        <taxon>Bacteria</taxon>
        <taxon>Pseudomonadati</taxon>
        <taxon>Pseudomonadota</taxon>
        <taxon>Betaproteobacteria</taxon>
        <taxon>Burkholderiales</taxon>
        <taxon>Oxalobacteraceae</taxon>
        <taxon>Telluria group</taxon>
        <taxon>Massilia</taxon>
    </lineage>
</organism>
<gene>
    <name evidence="4" type="ORF">NX778_05735</name>
</gene>